<evidence type="ECO:0008006" key="3">
    <source>
        <dbReference type="Google" id="ProtNLM"/>
    </source>
</evidence>
<dbReference type="PANTHER" id="PTHR10000:SF25">
    <property type="entry name" value="PHOSPHATASE YKRA-RELATED"/>
    <property type="match status" value="1"/>
</dbReference>
<dbReference type="SFLD" id="SFLDG01144">
    <property type="entry name" value="C2.B.4:_PGP_Like"/>
    <property type="match status" value="1"/>
</dbReference>
<dbReference type="GO" id="GO:0016791">
    <property type="term" value="F:phosphatase activity"/>
    <property type="evidence" value="ECO:0007669"/>
    <property type="project" value="TreeGrafter"/>
</dbReference>
<dbReference type="SUPFAM" id="SSF56784">
    <property type="entry name" value="HAD-like"/>
    <property type="match status" value="1"/>
</dbReference>
<dbReference type="Pfam" id="PF08282">
    <property type="entry name" value="Hydrolase_3"/>
    <property type="match status" value="1"/>
</dbReference>
<dbReference type="PROSITE" id="PS01228">
    <property type="entry name" value="COF_1"/>
    <property type="match status" value="1"/>
</dbReference>
<dbReference type="InterPro" id="IPR036412">
    <property type="entry name" value="HAD-like_sf"/>
</dbReference>
<dbReference type="OrthoDB" id="9810101at2"/>
<dbReference type="PROSITE" id="PS01229">
    <property type="entry name" value="COF_2"/>
    <property type="match status" value="1"/>
</dbReference>
<accession>A0A1I2AGQ9</accession>
<dbReference type="InterPro" id="IPR023214">
    <property type="entry name" value="HAD_sf"/>
</dbReference>
<keyword evidence="2" id="KW-1185">Reference proteome</keyword>
<dbReference type="CDD" id="cd07517">
    <property type="entry name" value="HAD_HPP"/>
    <property type="match status" value="1"/>
</dbReference>
<dbReference type="SFLD" id="SFLDG01140">
    <property type="entry name" value="C2.B:_Phosphomannomutase_and_P"/>
    <property type="match status" value="1"/>
</dbReference>
<organism evidence="1 2">
    <name type="scientific">Alteribacillus iranensis</name>
    <dbReference type="NCBI Taxonomy" id="930128"/>
    <lineage>
        <taxon>Bacteria</taxon>
        <taxon>Bacillati</taxon>
        <taxon>Bacillota</taxon>
        <taxon>Bacilli</taxon>
        <taxon>Bacillales</taxon>
        <taxon>Bacillaceae</taxon>
        <taxon>Alteribacillus</taxon>
    </lineage>
</organism>
<dbReference type="Gene3D" id="3.30.1240.10">
    <property type="match status" value="1"/>
</dbReference>
<dbReference type="GO" id="GO:0005829">
    <property type="term" value="C:cytosol"/>
    <property type="evidence" value="ECO:0007669"/>
    <property type="project" value="TreeGrafter"/>
</dbReference>
<dbReference type="PRINTS" id="PR00119">
    <property type="entry name" value="CATATPASE"/>
</dbReference>
<dbReference type="PANTHER" id="PTHR10000">
    <property type="entry name" value="PHOSPHOSERINE PHOSPHATASE"/>
    <property type="match status" value="1"/>
</dbReference>
<protein>
    <recommendedName>
        <fullName evidence="3">Cof subfamily of IIB subfamily of haloacid dehalogenase superfamily/HAD-superfamily hydrolase, subfamily IIB</fullName>
    </recommendedName>
</protein>
<gene>
    <name evidence="1" type="ORF">SAMN05192532_101835</name>
</gene>
<dbReference type="SFLD" id="SFLDS00003">
    <property type="entry name" value="Haloacid_Dehalogenase"/>
    <property type="match status" value="1"/>
</dbReference>
<dbReference type="AlphaFoldDB" id="A0A1I2AGQ9"/>
<evidence type="ECO:0000313" key="2">
    <source>
        <dbReference type="Proteomes" id="UP000199516"/>
    </source>
</evidence>
<dbReference type="STRING" id="930128.SAMN05192532_101835"/>
<dbReference type="NCBIfam" id="TIGR00099">
    <property type="entry name" value="Cof-subfamily"/>
    <property type="match status" value="1"/>
</dbReference>
<dbReference type="Proteomes" id="UP000199516">
    <property type="component" value="Unassembled WGS sequence"/>
</dbReference>
<dbReference type="NCBIfam" id="TIGR01484">
    <property type="entry name" value="HAD-SF-IIB"/>
    <property type="match status" value="1"/>
</dbReference>
<reference evidence="1 2" key="1">
    <citation type="submission" date="2016-10" db="EMBL/GenBank/DDBJ databases">
        <authorList>
            <person name="de Groot N.N."/>
        </authorList>
    </citation>
    <scope>NUCLEOTIDE SEQUENCE [LARGE SCALE GENOMIC DNA]</scope>
    <source>
        <strain evidence="1 2">DSM 23995</strain>
    </source>
</reference>
<dbReference type="EMBL" id="FONT01000001">
    <property type="protein sequence ID" value="SFE42738.1"/>
    <property type="molecule type" value="Genomic_DNA"/>
</dbReference>
<proteinExistence type="predicted"/>
<sequence>MKKPSIVFFDIDGTLYTEEMTLPPSAKQAIRELKEKGVYVAIATGRAPFMFESLRRELEIDTFVSFNGSYVVVNGDVIMKQPLDRKTISELQKAAYQKQHPMVFLDHQQAAADIEGHEHVAESLHFLKMPYPPVKKDFYLNNDIYQALLFCDEREEKTYKGLFESLHFIRWHRRSLDILPAGGSKANGLRAVANHLGYTMDETVAFGDALNDIEMLQEAGIGVAMGNALEEVKKTADMVTAPVHENGVRTGLERLGLL</sequence>
<dbReference type="InterPro" id="IPR000150">
    <property type="entry name" value="Cof"/>
</dbReference>
<dbReference type="InterPro" id="IPR006379">
    <property type="entry name" value="HAD-SF_hydro_IIB"/>
</dbReference>
<evidence type="ECO:0000313" key="1">
    <source>
        <dbReference type="EMBL" id="SFE42738.1"/>
    </source>
</evidence>
<name>A0A1I2AGQ9_9BACI</name>
<dbReference type="RefSeq" id="WP_091657707.1">
    <property type="nucleotide sequence ID" value="NZ_FONT01000001.1"/>
</dbReference>
<dbReference type="Gene3D" id="3.40.50.1000">
    <property type="entry name" value="HAD superfamily/HAD-like"/>
    <property type="match status" value="1"/>
</dbReference>
<dbReference type="GO" id="GO:0000287">
    <property type="term" value="F:magnesium ion binding"/>
    <property type="evidence" value="ECO:0007669"/>
    <property type="project" value="TreeGrafter"/>
</dbReference>